<evidence type="ECO:0000256" key="1">
    <source>
        <dbReference type="SAM" id="MobiDB-lite"/>
    </source>
</evidence>
<proteinExistence type="predicted"/>
<dbReference type="OrthoDB" id="5244165at2759"/>
<reference evidence="3" key="1">
    <citation type="journal article" date="2021" name="Nat. Commun.">
        <title>Genetic determinants of endophytism in the Arabidopsis root mycobiome.</title>
        <authorList>
            <person name="Mesny F."/>
            <person name="Miyauchi S."/>
            <person name="Thiergart T."/>
            <person name="Pickel B."/>
            <person name="Atanasova L."/>
            <person name="Karlsson M."/>
            <person name="Huettel B."/>
            <person name="Barry K.W."/>
            <person name="Haridas S."/>
            <person name="Chen C."/>
            <person name="Bauer D."/>
            <person name="Andreopoulos W."/>
            <person name="Pangilinan J."/>
            <person name="LaButti K."/>
            <person name="Riley R."/>
            <person name="Lipzen A."/>
            <person name="Clum A."/>
            <person name="Drula E."/>
            <person name="Henrissat B."/>
            <person name="Kohler A."/>
            <person name="Grigoriev I.V."/>
            <person name="Martin F.M."/>
            <person name="Hacquard S."/>
        </authorList>
    </citation>
    <scope>NUCLEOTIDE SEQUENCE</scope>
    <source>
        <strain evidence="3">MPI-CAGE-AT-0147</strain>
    </source>
</reference>
<evidence type="ECO:0000313" key="3">
    <source>
        <dbReference type="EMBL" id="KAH7116376.1"/>
    </source>
</evidence>
<sequence>MPALAIDVPTTCSILLWLDDVEFASNQRPLKRRRALDESPASRFNARLPTPTMDVKDSSSVSSASRRRSPRRKDVETTELIPPLPTRQIPVFPPPSLPAPSAASSSHSPNSPPRSASPARTLRGRQPTQSGSTVATSMSSPSRRRPKDMVALELSSRPVQYKGLGLNSKDLPDVLGVRNLYRKIQRPNINPRGILPLKFKQFFLDSVGDLVEDFPDIFIDDPQCAPYFAEAQLHQVLDITQEAVFLDGSGASEATWNSDIHSQVLKLALAAYRQHVPSHGIQSRNITTAHIDTTLRLSRGEADSFPDKLVDFALTVSIPDSLYRAVLREDPIVQSVNQTTYGPVCFKPIGVGIETKVKTGTDDRQQLTLWTAAWFQRQSLLAGQARARQIARQQSLDPQATSQTIPGELEQPENDTSLLYPMVVPLLSVRGHDWSILFMEDHQTDGEDGYAYTLYEGPIIGDTKTPLGCYKIIHALLRLCEWLDDDFQPAMTRFYTACCLAKGLDAGE</sequence>
<feature type="domain" description="PD-(D/E)XK nuclease-like" evidence="2">
    <location>
        <begin position="229"/>
        <end position="487"/>
    </location>
</feature>
<feature type="compositionally biased region" description="Low complexity" evidence="1">
    <location>
        <begin position="99"/>
        <end position="119"/>
    </location>
</feature>
<protein>
    <recommendedName>
        <fullName evidence="2">PD-(D/E)XK nuclease-like domain-containing protein</fullName>
    </recommendedName>
</protein>
<evidence type="ECO:0000313" key="4">
    <source>
        <dbReference type="Proteomes" id="UP000738349"/>
    </source>
</evidence>
<gene>
    <name evidence="3" type="ORF">EDB81DRAFT_247488</name>
</gene>
<comment type="caution">
    <text evidence="3">The sequence shown here is derived from an EMBL/GenBank/DDBJ whole genome shotgun (WGS) entry which is preliminary data.</text>
</comment>
<keyword evidence="4" id="KW-1185">Reference proteome</keyword>
<feature type="compositionally biased region" description="Polar residues" evidence="1">
    <location>
        <begin position="126"/>
        <end position="141"/>
    </location>
</feature>
<name>A0A9P9DBV9_9HYPO</name>
<evidence type="ECO:0000259" key="2">
    <source>
        <dbReference type="Pfam" id="PF20516"/>
    </source>
</evidence>
<feature type="region of interest" description="Disordered" evidence="1">
    <location>
        <begin position="29"/>
        <end position="147"/>
    </location>
</feature>
<dbReference type="AlphaFoldDB" id="A0A9P9DBV9"/>
<dbReference type="InterPro" id="IPR046797">
    <property type="entry name" value="PDDEXK_12"/>
</dbReference>
<accession>A0A9P9DBV9</accession>
<dbReference type="Pfam" id="PF20516">
    <property type="entry name" value="PDDEXK_12"/>
    <property type="match status" value="1"/>
</dbReference>
<dbReference type="Proteomes" id="UP000738349">
    <property type="component" value="Unassembled WGS sequence"/>
</dbReference>
<organism evidence="3 4">
    <name type="scientific">Dactylonectria macrodidyma</name>
    <dbReference type="NCBI Taxonomy" id="307937"/>
    <lineage>
        <taxon>Eukaryota</taxon>
        <taxon>Fungi</taxon>
        <taxon>Dikarya</taxon>
        <taxon>Ascomycota</taxon>
        <taxon>Pezizomycotina</taxon>
        <taxon>Sordariomycetes</taxon>
        <taxon>Hypocreomycetidae</taxon>
        <taxon>Hypocreales</taxon>
        <taxon>Nectriaceae</taxon>
        <taxon>Dactylonectria</taxon>
    </lineage>
</organism>
<dbReference type="EMBL" id="JAGMUV010000029">
    <property type="protein sequence ID" value="KAH7116376.1"/>
    <property type="molecule type" value="Genomic_DNA"/>
</dbReference>